<keyword evidence="2" id="KW-1185">Reference proteome</keyword>
<evidence type="ECO:0000313" key="2">
    <source>
        <dbReference type="Proteomes" id="UP000004226"/>
    </source>
</evidence>
<accession>D0GML9</accession>
<name>D0GML9_9FUSO</name>
<proteinExistence type="predicted"/>
<protein>
    <submittedName>
        <fullName evidence="1">Uncharacterized protein</fullName>
    </submittedName>
</protein>
<dbReference type="eggNOG" id="COG0037">
    <property type="taxonomic scope" value="Bacteria"/>
</dbReference>
<dbReference type="RefSeq" id="WP_006807722.1">
    <property type="nucleotide sequence ID" value="NZ_ADAD01000143.1"/>
</dbReference>
<gene>
    <name evidence="1" type="ORF">HMPREF0554_0951</name>
</gene>
<organism evidence="1 2">
    <name type="scientific">Pseudoleptotrichia goodfellowii F0264</name>
    <dbReference type="NCBI Taxonomy" id="596323"/>
    <lineage>
        <taxon>Bacteria</taxon>
        <taxon>Fusobacteriati</taxon>
        <taxon>Fusobacteriota</taxon>
        <taxon>Fusobacteriia</taxon>
        <taxon>Fusobacteriales</taxon>
        <taxon>Leptotrichiaceae</taxon>
        <taxon>Pseudoleptotrichia</taxon>
    </lineage>
</organism>
<evidence type="ECO:0000313" key="1">
    <source>
        <dbReference type="EMBL" id="EEY34661.1"/>
    </source>
</evidence>
<dbReference type="Proteomes" id="UP000004226">
    <property type="component" value="Unassembled WGS sequence"/>
</dbReference>
<comment type="caution">
    <text evidence="1">The sequence shown here is derived from an EMBL/GenBank/DDBJ whole genome shotgun (WGS) entry which is preliminary data.</text>
</comment>
<reference evidence="1 2" key="1">
    <citation type="submission" date="2009-10" db="EMBL/GenBank/DDBJ databases">
        <authorList>
            <person name="Harkins D.M."/>
            <person name="Madupu R."/>
            <person name="Durkin A.S."/>
            <person name="Torralba M."/>
            <person name="Methe B."/>
            <person name="Sutton G.G."/>
            <person name="Strausberg R.L."/>
            <person name="Nelson K.E."/>
        </authorList>
    </citation>
    <scope>NUCLEOTIDE SEQUENCE [LARGE SCALE GENOMIC DNA]</scope>
    <source>
        <strain evidence="1 2">F0264</strain>
    </source>
</reference>
<sequence length="82" mass="9882">MSENQDNYIKILKINQSIEWYNYKVYLCDKSEINNQFFLKDGIRYTFLEFSDADNKEIIIRKRKEGDAILLSNLGHKKIKKF</sequence>
<dbReference type="AlphaFoldDB" id="D0GML9"/>
<dbReference type="EMBL" id="ADAD01000143">
    <property type="protein sequence ID" value="EEY34661.1"/>
    <property type="molecule type" value="Genomic_DNA"/>
</dbReference>